<organism evidence="2 3">
    <name type="scientific">Brevundimonas nasdae</name>
    <dbReference type="NCBI Taxonomy" id="172043"/>
    <lineage>
        <taxon>Bacteria</taxon>
        <taxon>Pseudomonadati</taxon>
        <taxon>Pseudomonadota</taxon>
        <taxon>Alphaproteobacteria</taxon>
        <taxon>Caulobacterales</taxon>
        <taxon>Caulobacteraceae</taxon>
        <taxon>Brevundimonas</taxon>
    </lineage>
</organism>
<dbReference type="AlphaFoldDB" id="A0A0B4D4S9"/>
<feature type="compositionally biased region" description="Polar residues" evidence="1">
    <location>
        <begin position="108"/>
        <end position="121"/>
    </location>
</feature>
<feature type="compositionally biased region" description="Basic and acidic residues" evidence="1">
    <location>
        <begin position="83"/>
        <end position="105"/>
    </location>
</feature>
<name>A0A0B4D4S9_9CAUL</name>
<dbReference type="Proteomes" id="UP000031166">
    <property type="component" value="Unassembled WGS sequence"/>
</dbReference>
<dbReference type="Pfam" id="PF13730">
    <property type="entry name" value="HTH_36"/>
    <property type="match status" value="1"/>
</dbReference>
<protein>
    <recommendedName>
        <fullName evidence="4">Helix-turn-helix domain-containing protein</fullName>
    </recommendedName>
</protein>
<dbReference type="Gene3D" id="1.10.10.10">
    <property type="entry name" value="Winged helix-like DNA-binding domain superfamily/Winged helix DNA-binding domain"/>
    <property type="match status" value="1"/>
</dbReference>
<evidence type="ECO:0008006" key="4">
    <source>
        <dbReference type="Google" id="ProtNLM"/>
    </source>
</evidence>
<feature type="region of interest" description="Disordered" evidence="1">
    <location>
        <begin position="78"/>
        <end position="163"/>
    </location>
</feature>
<gene>
    <name evidence="2" type="ORF">RM53_05530</name>
</gene>
<dbReference type="RefSeq" id="WP_039245051.1">
    <property type="nucleotide sequence ID" value="NZ_JWSY01000008.1"/>
</dbReference>
<reference evidence="2 3" key="1">
    <citation type="submission" date="2014-12" db="EMBL/GenBank/DDBJ databases">
        <title>Genome sequencing of Brevundimonas nasdae TPW30.</title>
        <authorList>
            <person name="Tan P.W."/>
            <person name="Chan K.-G."/>
        </authorList>
    </citation>
    <scope>NUCLEOTIDE SEQUENCE [LARGE SCALE GENOMIC DNA]</scope>
    <source>
        <strain evidence="2 3">TPW30</strain>
    </source>
</reference>
<accession>A0A0B4D4S9</accession>
<evidence type="ECO:0000313" key="3">
    <source>
        <dbReference type="Proteomes" id="UP000031166"/>
    </source>
</evidence>
<evidence type="ECO:0000256" key="1">
    <source>
        <dbReference type="SAM" id="MobiDB-lite"/>
    </source>
</evidence>
<sequence>MSDRFTAEKLAWLEQVQDDGELSATVFAVAFGIARHLNRETGDAWPSQATLGEMAGVSDRQIRKLLKILHTQGHLDIQTGGFHRPDRYRPILKDRNSSSSHDRNHSSALTPQDRNCSSRETGTPVPPNPLRELFERSAALSRDEESEADRIFAMMPKGSASRSNKSKIREAVASIVSEGTPALPLRIAVGAFVAASPDARDQDGRFMGAAHTWLTEKRGWEAYLPSADDLFLRSRPAAEVQWFHRVRSWQHSPGYWRMKRDDFGPEPDSPNTRVPQAVLAYCLENTPQPWPANDTHRPIQKRIPWQ</sequence>
<proteinExistence type="predicted"/>
<comment type="caution">
    <text evidence="2">The sequence shown here is derived from an EMBL/GenBank/DDBJ whole genome shotgun (WGS) entry which is preliminary data.</text>
</comment>
<evidence type="ECO:0000313" key="2">
    <source>
        <dbReference type="EMBL" id="KIC59200.1"/>
    </source>
</evidence>
<dbReference type="InterPro" id="IPR036388">
    <property type="entry name" value="WH-like_DNA-bd_sf"/>
</dbReference>
<dbReference type="EMBL" id="JWSY01000008">
    <property type="protein sequence ID" value="KIC59200.1"/>
    <property type="molecule type" value="Genomic_DNA"/>
</dbReference>